<dbReference type="InterPro" id="IPR000010">
    <property type="entry name" value="Cystatin_dom"/>
</dbReference>
<dbReference type="PROSITE" id="PS00287">
    <property type="entry name" value="CYSTATIN"/>
    <property type="match status" value="1"/>
</dbReference>
<dbReference type="AlphaFoldDB" id="A0A9Q1G3J8"/>
<evidence type="ECO:0000256" key="7">
    <source>
        <dbReference type="ARBA" id="ARBA00022737"/>
    </source>
</evidence>
<dbReference type="SUPFAM" id="SSF54403">
    <property type="entry name" value="Cystatin/monellin"/>
    <property type="match status" value="2"/>
</dbReference>
<feature type="domain" description="Cystatin kininogen-type" evidence="13">
    <location>
        <begin position="30"/>
        <end position="136"/>
    </location>
</feature>
<feature type="region of interest" description="Disordered" evidence="11">
    <location>
        <begin position="283"/>
        <end position="392"/>
    </location>
</feature>
<reference evidence="14" key="1">
    <citation type="journal article" date="2023" name="Science">
        <title>Genome structures resolve the early diversification of teleost fishes.</title>
        <authorList>
            <person name="Parey E."/>
            <person name="Louis A."/>
            <person name="Montfort J."/>
            <person name="Bouchez O."/>
            <person name="Roques C."/>
            <person name="Iampietro C."/>
            <person name="Lluch J."/>
            <person name="Castinel A."/>
            <person name="Donnadieu C."/>
            <person name="Desvignes T."/>
            <person name="Floi Bucao C."/>
            <person name="Jouanno E."/>
            <person name="Wen M."/>
            <person name="Mejri S."/>
            <person name="Dirks R."/>
            <person name="Jansen H."/>
            <person name="Henkel C."/>
            <person name="Chen W.J."/>
            <person name="Zahm M."/>
            <person name="Cabau C."/>
            <person name="Klopp C."/>
            <person name="Thompson A.W."/>
            <person name="Robinson-Rechavi M."/>
            <person name="Braasch I."/>
            <person name="Lecointre G."/>
            <person name="Bobe J."/>
            <person name="Postlethwait J.H."/>
            <person name="Berthelot C."/>
            <person name="Roest Crollius H."/>
            <person name="Guiguen Y."/>
        </authorList>
    </citation>
    <scope>NUCLEOTIDE SEQUENCE</scope>
    <source>
        <strain evidence="14">WJC10195</strain>
    </source>
</reference>
<dbReference type="InterPro" id="IPR046350">
    <property type="entry name" value="Cystatin_sf"/>
</dbReference>
<dbReference type="SMART" id="SM00043">
    <property type="entry name" value="CY"/>
    <property type="match status" value="2"/>
</dbReference>
<keyword evidence="9" id="KW-1015">Disulfide bond</keyword>
<evidence type="ECO:0000256" key="9">
    <source>
        <dbReference type="ARBA" id="ARBA00023157"/>
    </source>
</evidence>
<feature type="domain" description="Cystatin kininogen-type" evidence="13">
    <location>
        <begin position="154"/>
        <end position="259"/>
    </location>
</feature>
<dbReference type="Gene3D" id="3.10.450.10">
    <property type="match status" value="2"/>
</dbReference>
<keyword evidence="8" id="KW-0838">Vasoactive</keyword>
<dbReference type="Pfam" id="PF00031">
    <property type="entry name" value="Cystatin"/>
    <property type="match status" value="2"/>
</dbReference>
<feature type="signal peptide" evidence="12">
    <location>
        <begin position="1"/>
        <end position="22"/>
    </location>
</feature>
<keyword evidence="2" id="KW-0840">Vasodilator</keyword>
<dbReference type="FunFam" id="3.10.450.10:FF:000002">
    <property type="entry name" value="Kininogen 1"/>
    <property type="match status" value="1"/>
</dbReference>
<dbReference type="PANTHER" id="PTHR13814:SF12">
    <property type="entry name" value="KININOGEN-1"/>
    <property type="match status" value="1"/>
</dbReference>
<gene>
    <name evidence="14" type="ORF">SKAU_G00048720</name>
</gene>
<name>A0A9Q1G3J8_SYNKA</name>
<accession>A0A9Q1G3J8</accession>
<dbReference type="PANTHER" id="PTHR13814">
    <property type="entry name" value="FETUIN"/>
    <property type="match status" value="1"/>
</dbReference>
<feature type="chain" id="PRO_5040389040" description="Cystatin kininogen-type domain-containing protein" evidence="12">
    <location>
        <begin position="23"/>
        <end position="392"/>
    </location>
</feature>
<evidence type="ECO:0000256" key="11">
    <source>
        <dbReference type="SAM" id="MobiDB-lite"/>
    </source>
</evidence>
<dbReference type="InterPro" id="IPR050735">
    <property type="entry name" value="Kininogen_Fetuin_HRG"/>
</dbReference>
<dbReference type="OrthoDB" id="9937817at2759"/>
<evidence type="ECO:0000259" key="13">
    <source>
        <dbReference type="PROSITE" id="PS51647"/>
    </source>
</evidence>
<evidence type="ECO:0000256" key="4">
    <source>
        <dbReference type="ARBA" id="ARBA00022690"/>
    </source>
</evidence>
<evidence type="ECO:0000256" key="2">
    <source>
        <dbReference type="ARBA" id="ARBA00022429"/>
    </source>
</evidence>
<dbReference type="GO" id="GO:0030195">
    <property type="term" value="P:negative regulation of blood coagulation"/>
    <property type="evidence" value="ECO:0007669"/>
    <property type="project" value="TreeGrafter"/>
</dbReference>
<organism evidence="14 15">
    <name type="scientific">Synaphobranchus kaupii</name>
    <name type="common">Kaup's arrowtooth eel</name>
    <dbReference type="NCBI Taxonomy" id="118154"/>
    <lineage>
        <taxon>Eukaryota</taxon>
        <taxon>Metazoa</taxon>
        <taxon>Chordata</taxon>
        <taxon>Craniata</taxon>
        <taxon>Vertebrata</taxon>
        <taxon>Euteleostomi</taxon>
        <taxon>Actinopterygii</taxon>
        <taxon>Neopterygii</taxon>
        <taxon>Teleostei</taxon>
        <taxon>Anguilliformes</taxon>
        <taxon>Synaphobranchidae</taxon>
        <taxon>Synaphobranchus</taxon>
    </lineage>
</organism>
<evidence type="ECO:0000256" key="10">
    <source>
        <dbReference type="ARBA" id="ARBA00023180"/>
    </source>
</evidence>
<dbReference type="GO" id="GO:0042311">
    <property type="term" value="P:vasodilation"/>
    <property type="evidence" value="ECO:0007669"/>
    <property type="project" value="UniProtKB-KW"/>
</dbReference>
<keyword evidence="3" id="KW-0964">Secreted</keyword>
<dbReference type="CDD" id="cd00042">
    <property type="entry name" value="CY"/>
    <property type="match status" value="2"/>
</dbReference>
<feature type="compositionally biased region" description="Basic and acidic residues" evidence="11">
    <location>
        <begin position="381"/>
        <end position="392"/>
    </location>
</feature>
<dbReference type="GO" id="GO:0004869">
    <property type="term" value="F:cysteine-type endopeptidase inhibitor activity"/>
    <property type="evidence" value="ECO:0007669"/>
    <property type="project" value="UniProtKB-KW"/>
</dbReference>
<keyword evidence="10" id="KW-0325">Glycoprotein</keyword>
<evidence type="ECO:0000256" key="1">
    <source>
        <dbReference type="ARBA" id="ARBA00004239"/>
    </source>
</evidence>
<evidence type="ECO:0000256" key="6">
    <source>
        <dbReference type="ARBA" id="ARBA00022729"/>
    </source>
</evidence>
<evidence type="ECO:0000256" key="12">
    <source>
        <dbReference type="SAM" id="SignalP"/>
    </source>
</evidence>
<comment type="subcellular location">
    <subcellularLocation>
        <location evidence="1">Secreted</location>
        <location evidence="1">Extracellular space</location>
    </subcellularLocation>
</comment>
<evidence type="ECO:0000256" key="5">
    <source>
        <dbReference type="ARBA" id="ARBA00022704"/>
    </source>
</evidence>
<keyword evidence="7" id="KW-0677">Repeat</keyword>
<protein>
    <recommendedName>
        <fullName evidence="13">Cystatin kininogen-type domain-containing protein</fullName>
    </recommendedName>
</protein>
<dbReference type="GO" id="GO:0007204">
    <property type="term" value="P:positive regulation of cytosolic calcium ion concentration"/>
    <property type="evidence" value="ECO:0007669"/>
    <property type="project" value="TreeGrafter"/>
</dbReference>
<dbReference type="InterPro" id="IPR027358">
    <property type="entry name" value="Kininogen-type_cystatin_dom"/>
</dbReference>
<evidence type="ECO:0000313" key="14">
    <source>
        <dbReference type="EMBL" id="KAJ8374292.1"/>
    </source>
</evidence>
<evidence type="ECO:0000313" key="15">
    <source>
        <dbReference type="Proteomes" id="UP001152622"/>
    </source>
</evidence>
<keyword evidence="15" id="KW-1185">Reference proteome</keyword>
<keyword evidence="5" id="KW-0789">Thiol protease inhibitor</keyword>
<evidence type="ECO:0000256" key="3">
    <source>
        <dbReference type="ARBA" id="ARBA00022525"/>
    </source>
</evidence>
<evidence type="ECO:0000256" key="8">
    <source>
        <dbReference type="ARBA" id="ARBA00022858"/>
    </source>
</evidence>
<keyword evidence="4" id="KW-0646">Protease inhibitor</keyword>
<dbReference type="InterPro" id="IPR018073">
    <property type="entry name" value="Prot_inh_cystat_CS"/>
</dbReference>
<proteinExistence type="predicted"/>
<dbReference type="GO" id="GO:0072562">
    <property type="term" value="C:blood microparticle"/>
    <property type="evidence" value="ECO:0007669"/>
    <property type="project" value="TreeGrafter"/>
</dbReference>
<sequence length="392" mass="43368">MQGASFLLLCAIGLVLCPRGQTQDLVETFCDDKDVEAAVDLALVTHNGKLLQGNQFALFQIVRALKAVNESTTLYTLHFFIRESDCPAGGDKVWKDCDYLPKGDEAPSPCTAEAYRSHIQESLGIISVQCKRTVEPVVVTERAHCLGCPKDIDVSSEDLKEPMMYSMAKFNAEDGSSHYFLRHEIISATRQVVAGFKYDIHFQLKKSNCSKADFKELTDECKPDEMEPEFANCNSTVYVAPWRREEPETHLNCERERSGFARRRPPGWSPLRHLIDFAAETLSTPKPSASEESQESQEVATQSPAPPATDSEAAPSPEATPDPALQLEFPPAAEPVRPFNCPTKPWKQFVPITPPAPPQEDPTPAPLPQDEPTPAPELTLDDARFSDLDLVG</sequence>
<dbReference type="Proteomes" id="UP001152622">
    <property type="component" value="Chromosome 2"/>
</dbReference>
<feature type="compositionally biased region" description="Pro residues" evidence="11">
    <location>
        <begin position="352"/>
        <end position="375"/>
    </location>
</feature>
<keyword evidence="6 12" id="KW-0732">Signal</keyword>
<comment type="caution">
    <text evidence="14">The sequence shown here is derived from an EMBL/GenBank/DDBJ whole genome shotgun (WGS) entry which is preliminary data.</text>
</comment>
<dbReference type="EMBL" id="JAINUF010000002">
    <property type="protein sequence ID" value="KAJ8374292.1"/>
    <property type="molecule type" value="Genomic_DNA"/>
</dbReference>
<dbReference type="PROSITE" id="PS51647">
    <property type="entry name" value="CYSTATIN_KININOGEN"/>
    <property type="match status" value="2"/>
</dbReference>